<dbReference type="Proteomes" id="UP001333110">
    <property type="component" value="Unassembled WGS sequence"/>
</dbReference>
<protein>
    <submittedName>
        <fullName evidence="1">Uncharacterized protein</fullName>
    </submittedName>
</protein>
<dbReference type="AlphaFoldDB" id="A0AAN7N907"/>
<accession>A0AAN7N907</accession>
<evidence type="ECO:0000313" key="1">
    <source>
        <dbReference type="EMBL" id="KAK4822209.1"/>
    </source>
</evidence>
<evidence type="ECO:0000313" key="2">
    <source>
        <dbReference type="Proteomes" id="UP001333110"/>
    </source>
</evidence>
<keyword evidence="2" id="KW-1185">Reference proteome</keyword>
<reference evidence="1 2" key="1">
    <citation type="journal article" date="2023" name="J. Hered.">
        <title>Chromosome-level genome of the wood stork (Mycteria americana) provides insight into avian chromosome evolution.</title>
        <authorList>
            <person name="Flamio R. Jr."/>
            <person name="Ramstad K.M."/>
        </authorList>
    </citation>
    <scope>NUCLEOTIDE SEQUENCE [LARGE SCALE GENOMIC DNA]</scope>
    <source>
        <strain evidence="1">JAX WOST 10</strain>
    </source>
</reference>
<gene>
    <name evidence="1" type="ORF">QYF61_011850</name>
</gene>
<proteinExistence type="predicted"/>
<dbReference type="PANTHER" id="PTHR33332">
    <property type="entry name" value="REVERSE TRANSCRIPTASE DOMAIN-CONTAINING PROTEIN"/>
    <property type="match status" value="1"/>
</dbReference>
<comment type="caution">
    <text evidence="1">The sequence shown here is derived from an EMBL/GenBank/DDBJ whole genome shotgun (WGS) entry which is preliminary data.</text>
</comment>
<sequence length="138" mass="15074">MGDFNHSDICLKDDAEGHNQSRRFLECIGGNTKMRGVADTPEGCSSIQRNLDSLERESDGNLMKFNKGKVKVVPLVRNNLRDLYTMEANQLESSFAEKALGVLVDNKLTMNQQCTLTAKKANSILVVLGGVLSADGGR</sequence>
<dbReference type="EMBL" id="JAUNZN010000004">
    <property type="protein sequence ID" value="KAK4822209.1"/>
    <property type="molecule type" value="Genomic_DNA"/>
</dbReference>
<name>A0AAN7N907_MYCAM</name>
<organism evidence="1 2">
    <name type="scientific">Mycteria americana</name>
    <name type="common">Wood stork</name>
    <dbReference type="NCBI Taxonomy" id="33587"/>
    <lineage>
        <taxon>Eukaryota</taxon>
        <taxon>Metazoa</taxon>
        <taxon>Chordata</taxon>
        <taxon>Craniata</taxon>
        <taxon>Vertebrata</taxon>
        <taxon>Euteleostomi</taxon>
        <taxon>Archelosauria</taxon>
        <taxon>Archosauria</taxon>
        <taxon>Dinosauria</taxon>
        <taxon>Saurischia</taxon>
        <taxon>Theropoda</taxon>
        <taxon>Coelurosauria</taxon>
        <taxon>Aves</taxon>
        <taxon>Neognathae</taxon>
        <taxon>Neoaves</taxon>
        <taxon>Aequornithes</taxon>
        <taxon>Ciconiiformes</taxon>
        <taxon>Ciconiidae</taxon>
        <taxon>Mycteria</taxon>
    </lineage>
</organism>